<accession>A0A0F8ZRJ1</accession>
<name>A0A0F8ZRJ1_9ZZZZ</name>
<feature type="region of interest" description="Disordered" evidence="1">
    <location>
        <begin position="54"/>
        <end position="79"/>
    </location>
</feature>
<dbReference type="AlphaFoldDB" id="A0A0F8ZRJ1"/>
<evidence type="ECO:0000256" key="1">
    <source>
        <dbReference type="SAM" id="MobiDB-lite"/>
    </source>
</evidence>
<gene>
    <name evidence="2" type="ORF">LCGC14_3003100</name>
</gene>
<evidence type="ECO:0000313" key="2">
    <source>
        <dbReference type="EMBL" id="KKK62561.1"/>
    </source>
</evidence>
<organism evidence="2">
    <name type="scientific">marine sediment metagenome</name>
    <dbReference type="NCBI Taxonomy" id="412755"/>
    <lineage>
        <taxon>unclassified sequences</taxon>
        <taxon>metagenomes</taxon>
        <taxon>ecological metagenomes</taxon>
    </lineage>
</organism>
<dbReference type="EMBL" id="LAZR01061933">
    <property type="protein sequence ID" value="KKK62561.1"/>
    <property type="molecule type" value="Genomic_DNA"/>
</dbReference>
<comment type="caution">
    <text evidence="2">The sequence shown here is derived from an EMBL/GenBank/DDBJ whole genome shotgun (WGS) entry which is preliminary data.</text>
</comment>
<proteinExistence type="predicted"/>
<protein>
    <submittedName>
        <fullName evidence="2">Uncharacterized protein</fullName>
    </submittedName>
</protein>
<sequence length="187" mass="21442">MGTAMNMVAMERTCRKCGAEKPLTSFILNRNCLEGFTHQCRTCTNEYMRKRYRANQTPSKEASARWKVRNPEKLRESRRKTRLKHIESRKVSEKALRTRNRMEALTHYGGNPPRCACCDENHLQFLALDHVNGGGSAHIRSIPGGGGTSFIMWLRRNNFPPGFQVLCHNCNWAKGFYGSCPHQDHSE</sequence>
<reference evidence="2" key="1">
    <citation type="journal article" date="2015" name="Nature">
        <title>Complex archaea that bridge the gap between prokaryotes and eukaryotes.</title>
        <authorList>
            <person name="Spang A."/>
            <person name="Saw J.H."/>
            <person name="Jorgensen S.L."/>
            <person name="Zaremba-Niedzwiedzka K."/>
            <person name="Martijn J."/>
            <person name="Lind A.E."/>
            <person name="van Eijk R."/>
            <person name="Schleper C."/>
            <person name="Guy L."/>
            <person name="Ettema T.J."/>
        </authorList>
    </citation>
    <scope>NUCLEOTIDE SEQUENCE</scope>
</reference>